<feature type="region of interest" description="Disordered" evidence="1">
    <location>
        <begin position="41"/>
        <end position="80"/>
    </location>
</feature>
<keyword evidence="3" id="KW-1185">Reference proteome</keyword>
<name>A0ABW7V2E4_9ACTN</name>
<protein>
    <submittedName>
        <fullName evidence="2">Asp23/Gls24 family envelope stress response protein</fullName>
    </submittedName>
</protein>
<organism evidence="2 3">
    <name type="scientific">Streptomyces pathocidini</name>
    <dbReference type="NCBI Taxonomy" id="1650571"/>
    <lineage>
        <taxon>Bacteria</taxon>
        <taxon>Bacillati</taxon>
        <taxon>Actinomycetota</taxon>
        <taxon>Actinomycetes</taxon>
        <taxon>Kitasatosporales</taxon>
        <taxon>Streptomycetaceae</taxon>
        <taxon>Streptomyces</taxon>
    </lineage>
</organism>
<comment type="caution">
    <text evidence="2">The sequence shown here is derived from an EMBL/GenBank/DDBJ whole genome shotgun (WGS) entry which is preliminary data.</text>
</comment>
<gene>
    <name evidence="2" type="ORF">ACH429_23975</name>
</gene>
<feature type="compositionally biased region" description="Basic and acidic residues" evidence="1">
    <location>
        <begin position="42"/>
        <end position="58"/>
    </location>
</feature>
<evidence type="ECO:0000313" key="3">
    <source>
        <dbReference type="Proteomes" id="UP001611548"/>
    </source>
</evidence>
<evidence type="ECO:0000256" key="1">
    <source>
        <dbReference type="SAM" id="MobiDB-lite"/>
    </source>
</evidence>
<dbReference type="Proteomes" id="UP001611548">
    <property type="component" value="Unassembled WGS sequence"/>
</dbReference>
<proteinExistence type="predicted"/>
<dbReference type="EMBL" id="JBIRWE010000014">
    <property type="protein sequence ID" value="MFI1967138.1"/>
    <property type="molecule type" value="Genomic_DNA"/>
</dbReference>
<accession>A0ABW7V2E4</accession>
<sequence length="143" mass="15291">MSVQASGEAVPAPPGAVPAGLRGALRIADRVVAKLASQAAREALRDGPEADRVPENRRQPRANVTVRKSPRHGGTLPPLGEARVRISVELGYPSDVGAQCGAVRRQVAERVRELAGMDVPQVSVTVERLHSAQTRRADEVRVR</sequence>
<dbReference type="RefSeq" id="WP_240483512.1">
    <property type="nucleotide sequence ID" value="NZ_JBEZHZ010000074.1"/>
</dbReference>
<evidence type="ECO:0000313" key="2">
    <source>
        <dbReference type="EMBL" id="MFI1967138.1"/>
    </source>
</evidence>
<reference evidence="2 3" key="1">
    <citation type="submission" date="2024-10" db="EMBL/GenBank/DDBJ databases">
        <title>The Natural Products Discovery Center: Release of the First 8490 Sequenced Strains for Exploring Actinobacteria Biosynthetic Diversity.</title>
        <authorList>
            <person name="Kalkreuter E."/>
            <person name="Kautsar S.A."/>
            <person name="Yang D."/>
            <person name="Bader C.D."/>
            <person name="Teijaro C.N."/>
            <person name="Fluegel L."/>
            <person name="Davis C.M."/>
            <person name="Simpson J.R."/>
            <person name="Lauterbach L."/>
            <person name="Steele A.D."/>
            <person name="Gui C."/>
            <person name="Meng S."/>
            <person name="Li G."/>
            <person name="Viehrig K."/>
            <person name="Ye F."/>
            <person name="Su P."/>
            <person name="Kiefer A.F."/>
            <person name="Nichols A."/>
            <person name="Cepeda A.J."/>
            <person name="Yan W."/>
            <person name="Fan B."/>
            <person name="Jiang Y."/>
            <person name="Adhikari A."/>
            <person name="Zheng C.-J."/>
            <person name="Schuster L."/>
            <person name="Cowan T.M."/>
            <person name="Smanski M.J."/>
            <person name="Chevrette M.G."/>
            <person name="De Carvalho L.P.S."/>
            <person name="Shen B."/>
        </authorList>
    </citation>
    <scope>NUCLEOTIDE SEQUENCE [LARGE SCALE GENOMIC DNA]</scope>
    <source>
        <strain evidence="2 3">NPDC020327</strain>
    </source>
</reference>